<sequence length="140" mass="16359">MTLSLLWGWMTAYNNAALIRYLFFGLRTRLQELNMEQLDKQTQTELEAAAFRRLLKHLDDNRDVQNIDLMILADFCRNCLSKWLVTAAEERNVELDLESAREHVYGMPYSEWKANHQPPATEEQLKALEARQKAKENTAS</sequence>
<dbReference type="Proteomes" id="UP000199046">
    <property type="component" value="Unassembled WGS sequence"/>
</dbReference>
<evidence type="ECO:0000259" key="1">
    <source>
        <dbReference type="Pfam" id="PF06844"/>
    </source>
</evidence>
<proteinExistence type="predicted"/>
<name>A0A1I1FJR1_9GAMM</name>
<reference evidence="3" key="1">
    <citation type="submission" date="2016-10" db="EMBL/GenBank/DDBJ databases">
        <authorList>
            <person name="Varghese N."/>
            <person name="Submissions S."/>
        </authorList>
    </citation>
    <scope>NUCLEOTIDE SEQUENCE [LARGE SCALE GENOMIC DNA]</scope>
    <source>
        <strain evidence="3">DSM 23439</strain>
    </source>
</reference>
<evidence type="ECO:0000313" key="3">
    <source>
        <dbReference type="Proteomes" id="UP000199046"/>
    </source>
</evidence>
<dbReference type="STRING" id="402385.SAMN05421848_0169"/>
<gene>
    <name evidence="2" type="ORF">SAMN05421848_0169</name>
</gene>
<accession>A0A1I1FJR1</accession>
<dbReference type="SUPFAM" id="SSF158757">
    <property type="entry name" value="SMc04008-like"/>
    <property type="match status" value="1"/>
</dbReference>
<dbReference type="EMBL" id="FOLY01000001">
    <property type="protein sequence ID" value="SFB99739.1"/>
    <property type="molecule type" value="Genomic_DNA"/>
</dbReference>
<organism evidence="2 3">
    <name type="scientific">Kushneria avicenniae</name>
    <dbReference type="NCBI Taxonomy" id="402385"/>
    <lineage>
        <taxon>Bacteria</taxon>
        <taxon>Pseudomonadati</taxon>
        <taxon>Pseudomonadota</taxon>
        <taxon>Gammaproteobacteria</taxon>
        <taxon>Oceanospirillales</taxon>
        <taxon>Halomonadaceae</taxon>
        <taxon>Kushneria</taxon>
    </lineage>
</organism>
<dbReference type="InterPro" id="IPR036810">
    <property type="entry name" value="SMc04008-like_sf"/>
</dbReference>
<dbReference type="InterPro" id="IPR023163">
    <property type="entry name" value="SMc04008-like_domain"/>
</dbReference>
<feature type="domain" description="SMc04008-like" evidence="1">
    <location>
        <begin position="64"/>
        <end position="129"/>
    </location>
</feature>
<protein>
    <recommendedName>
        <fullName evidence="1">SMc04008-like domain-containing protein</fullName>
    </recommendedName>
</protein>
<keyword evidence="3" id="KW-1185">Reference proteome</keyword>
<dbReference type="Gene3D" id="1.10.3340.10">
    <property type="entry name" value="SMc04008-like"/>
    <property type="match status" value="1"/>
</dbReference>
<dbReference type="AlphaFoldDB" id="A0A1I1FJR1"/>
<evidence type="ECO:0000313" key="2">
    <source>
        <dbReference type="EMBL" id="SFB99739.1"/>
    </source>
</evidence>
<dbReference type="Pfam" id="PF06844">
    <property type="entry name" value="DUF1244"/>
    <property type="match status" value="1"/>
</dbReference>